<dbReference type="PANTHER" id="PTHR16222">
    <property type="entry name" value="ADP-RIBOSYLGLYCOHYDROLASE"/>
    <property type="match status" value="1"/>
</dbReference>
<proteinExistence type="predicted"/>
<dbReference type="InterPro" id="IPR005502">
    <property type="entry name" value="Ribosyl_crysJ1"/>
</dbReference>
<name>A0A5C1AHC3_9BACT</name>
<dbReference type="KEGG" id="lrs:PX52LOC_05236"/>
<feature type="binding site" evidence="1">
    <location>
        <position position="62"/>
    </location>
    <ligand>
        <name>Mg(2+)</name>
        <dbReference type="ChEBI" id="CHEBI:18420"/>
        <label>1</label>
    </ligand>
</feature>
<dbReference type="Pfam" id="PF03747">
    <property type="entry name" value="ADP_ribosyl_GH"/>
    <property type="match status" value="1"/>
</dbReference>
<organism evidence="2 3">
    <name type="scientific">Limnoglobus roseus</name>
    <dbReference type="NCBI Taxonomy" id="2598579"/>
    <lineage>
        <taxon>Bacteria</taxon>
        <taxon>Pseudomonadati</taxon>
        <taxon>Planctomycetota</taxon>
        <taxon>Planctomycetia</taxon>
        <taxon>Gemmatales</taxon>
        <taxon>Gemmataceae</taxon>
        <taxon>Limnoglobus</taxon>
    </lineage>
</organism>
<dbReference type="InterPro" id="IPR050792">
    <property type="entry name" value="ADP-ribosylglycohydrolase"/>
</dbReference>
<accession>A0A5C1AHC3</accession>
<feature type="binding site" evidence="1">
    <location>
        <position position="63"/>
    </location>
    <ligand>
        <name>Mg(2+)</name>
        <dbReference type="ChEBI" id="CHEBI:18420"/>
        <label>1</label>
    </ligand>
</feature>
<dbReference type="SUPFAM" id="SSF101478">
    <property type="entry name" value="ADP-ribosylglycohydrolase"/>
    <property type="match status" value="1"/>
</dbReference>
<comment type="cofactor">
    <cofactor evidence="1">
        <name>Mg(2+)</name>
        <dbReference type="ChEBI" id="CHEBI:18420"/>
    </cofactor>
    <text evidence="1">Binds 2 magnesium ions per subunit.</text>
</comment>
<gene>
    <name evidence="2" type="ORF">PX52LOC_05236</name>
</gene>
<dbReference type="RefSeq" id="WP_168219198.1">
    <property type="nucleotide sequence ID" value="NZ_CP042425.1"/>
</dbReference>
<keyword evidence="1" id="KW-0479">Metal-binding</keyword>
<reference evidence="3" key="1">
    <citation type="submission" date="2019-08" db="EMBL/GenBank/DDBJ databases">
        <title>Limnoglobus roseus gen. nov., sp. nov., a novel freshwater planctomycete with a giant genome from the family Gemmataceae.</title>
        <authorList>
            <person name="Kulichevskaya I.S."/>
            <person name="Naumoff D.G."/>
            <person name="Miroshnikov K."/>
            <person name="Ivanova A."/>
            <person name="Philippov D.A."/>
            <person name="Hakobyan A."/>
            <person name="Rijpstra I.C."/>
            <person name="Sinninghe Damste J.S."/>
            <person name="Liesack W."/>
            <person name="Dedysh S.N."/>
        </authorList>
    </citation>
    <scope>NUCLEOTIDE SEQUENCE [LARGE SCALE GENOMIC DNA]</scope>
    <source>
        <strain evidence="3">PX52</strain>
    </source>
</reference>
<dbReference type="EMBL" id="CP042425">
    <property type="protein sequence ID" value="QEL18220.1"/>
    <property type="molecule type" value="Genomic_DNA"/>
</dbReference>
<keyword evidence="2" id="KW-0378">Hydrolase</keyword>
<feature type="binding site" evidence="1">
    <location>
        <position position="265"/>
    </location>
    <ligand>
        <name>Mg(2+)</name>
        <dbReference type="ChEBI" id="CHEBI:18420"/>
        <label>1</label>
    </ligand>
</feature>
<feature type="binding site" evidence="1">
    <location>
        <position position="61"/>
    </location>
    <ligand>
        <name>Mg(2+)</name>
        <dbReference type="ChEBI" id="CHEBI:18420"/>
        <label>1</label>
    </ligand>
</feature>
<dbReference type="GO" id="GO:0016787">
    <property type="term" value="F:hydrolase activity"/>
    <property type="evidence" value="ECO:0007669"/>
    <property type="project" value="UniProtKB-KW"/>
</dbReference>
<dbReference type="Gene3D" id="1.10.4080.10">
    <property type="entry name" value="ADP-ribosylation/Crystallin J1"/>
    <property type="match status" value="1"/>
</dbReference>
<dbReference type="Proteomes" id="UP000324974">
    <property type="component" value="Chromosome"/>
</dbReference>
<protein>
    <submittedName>
        <fullName evidence="2">ADP-ribosylglycohydrolase family protein</fullName>
    </submittedName>
</protein>
<keyword evidence="3" id="KW-1185">Reference proteome</keyword>
<evidence type="ECO:0000313" key="2">
    <source>
        <dbReference type="EMBL" id="QEL18220.1"/>
    </source>
</evidence>
<dbReference type="PANTHER" id="PTHR16222:SF12">
    <property type="entry name" value="ADP-RIBOSYLGLYCOHYDROLASE-RELATED"/>
    <property type="match status" value="1"/>
</dbReference>
<feature type="binding site" evidence="1">
    <location>
        <position position="264"/>
    </location>
    <ligand>
        <name>Mg(2+)</name>
        <dbReference type="ChEBI" id="CHEBI:18420"/>
        <label>1</label>
    </ligand>
</feature>
<evidence type="ECO:0000256" key="1">
    <source>
        <dbReference type="PIRSR" id="PIRSR605502-1"/>
    </source>
</evidence>
<feature type="binding site" evidence="1">
    <location>
        <position position="262"/>
    </location>
    <ligand>
        <name>Mg(2+)</name>
        <dbReference type="ChEBI" id="CHEBI:18420"/>
        <label>1</label>
    </ligand>
</feature>
<sequence>MATSRSIASLPERFHGCLIGLAVADALGAPYEGLTSDDIFYRFGAGTHVVTNPDGDTLYYTDDTEMMIGLAETLVSEGHVDGEKLIAAFVANYHPDRGYGRGARQILETAATGGDWREVARTIFPGGSLGNGAAMRVAPVGLLFHDSPEQVWEQAKQSALPTHQHPVGIEGAQLLAHAVSLAVQLSEIQRKHFLTALLDRVETESFQWAIRSALKIKRGDSISGLGSTLHADRSVVTAIVCFVDSPDDYAFAVGRAISLGDDTDTVAAMAGCLVGAFAGIQAIPAKAVEQFERSRKGIAYIRELANRLVIRHTNRVGR</sequence>
<dbReference type="InterPro" id="IPR036705">
    <property type="entry name" value="Ribosyl_crysJ1_sf"/>
</dbReference>
<keyword evidence="1" id="KW-0460">Magnesium</keyword>
<dbReference type="AlphaFoldDB" id="A0A5C1AHC3"/>
<evidence type="ECO:0000313" key="3">
    <source>
        <dbReference type="Proteomes" id="UP000324974"/>
    </source>
</evidence>
<dbReference type="GO" id="GO:0046872">
    <property type="term" value="F:metal ion binding"/>
    <property type="evidence" value="ECO:0007669"/>
    <property type="project" value="UniProtKB-KW"/>
</dbReference>